<proteinExistence type="predicted"/>
<reference evidence="1" key="1">
    <citation type="submission" date="2022-04" db="EMBL/GenBank/DDBJ databases">
        <title>Genome of the entomopathogenic fungus Entomophthora muscae.</title>
        <authorList>
            <person name="Elya C."/>
            <person name="Lovett B.R."/>
            <person name="Lee E."/>
            <person name="Macias A.M."/>
            <person name="Hajek A.E."/>
            <person name="De Bivort B.L."/>
            <person name="Kasson M.T."/>
            <person name="De Fine Licht H.H."/>
            <person name="Stajich J.E."/>
        </authorList>
    </citation>
    <scope>NUCLEOTIDE SEQUENCE</scope>
    <source>
        <strain evidence="1">Berkeley</strain>
    </source>
</reference>
<evidence type="ECO:0000313" key="2">
    <source>
        <dbReference type="Proteomes" id="UP001165960"/>
    </source>
</evidence>
<sequence length="234" mass="27318">MQIMIILTAASLTFTKVISSTPKEPFDRGCIFKAERSADLKAPYYRANCRKNLEEDEYDHWLLDEEDGRLIWRDYEGDENMKELILKSDCDHILESQTLFNYIRSRNADVLCPLFDEENRSEQVRVILNGPENMRFINKNINMAKGQIFGLNPGKLSSIINRQKDNRFAEALDEYLYNIEPSFNITRSKINQIFVEFLDVYPKMHDQFNGTFLEIADSVLSTAHLRLEEIISES</sequence>
<protein>
    <submittedName>
        <fullName evidence="1">Uncharacterized protein</fullName>
    </submittedName>
</protein>
<evidence type="ECO:0000313" key="1">
    <source>
        <dbReference type="EMBL" id="KAJ9070661.1"/>
    </source>
</evidence>
<accession>A0ACC2T866</accession>
<gene>
    <name evidence="1" type="ORF">DSO57_1005462</name>
</gene>
<keyword evidence="2" id="KW-1185">Reference proteome</keyword>
<name>A0ACC2T866_9FUNG</name>
<organism evidence="1 2">
    <name type="scientific">Entomophthora muscae</name>
    <dbReference type="NCBI Taxonomy" id="34485"/>
    <lineage>
        <taxon>Eukaryota</taxon>
        <taxon>Fungi</taxon>
        <taxon>Fungi incertae sedis</taxon>
        <taxon>Zoopagomycota</taxon>
        <taxon>Entomophthoromycotina</taxon>
        <taxon>Entomophthoromycetes</taxon>
        <taxon>Entomophthorales</taxon>
        <taxon>Entomophthoraceae</taxon>
        <taxon>Entomophthora</taxon>
    </lineage>
</organism>
<dbReference type="EMBL" id="QTSX02003565">
    <property type="protein sequence ID" value="KAJ9070661.1"/>
    <property type="molecule type" value="Genomic_DNA"/>
</dbReference>
<dbReference type="Proteomes" id="UP001165960">
    <property type="component" value="Unassembled WGS sequence"/>
</dbReference>
<comment type="caution">
    <text evidence="1">The sequence shown here is derived from an EMBL/GenBank/DDBJ whole genome shotgun (WGS) entry which is preliminary data.</text>
</comment>